<name>A0ABP7J033_9ACTN</name>
<comment type="caution">
    <text evidence="2">The sequence shown here is derived from an EMBL/GenBank/DDBJ whole genome shotgun (WGS) entry which is preliminary data.</text>
</comment>
<sequence>MVLIALAADKGAPGVTTAATALSAVWPRQALLAECDAAGGDLAYRLPADQGHPLDPGRGLLSLGAVARKGLDAQQIYQHTQRLVGGLQVLVGIGGAEQAAGLTWLWEPLAQSLKALPGTDVIADCGRIGSYPSINGLLSTADLVVLFARPQLDQVAHLRDRIATLSRALAERSRTPPPLGVVVVADAKEFARAMGEVRRVMAAAGMPDLVLGGLAHDVKGAELLRGEWGGRLDRTMLIRSARELAANLLTRADSGAQRGRHAQAPQPAPERSTA</sequence>
<feature type="region of interest" description="Disordered" evidence="1">
    <location>
        <begin position="251"/>
        <end position="274"/>
    </location>
</feature>
<accession>A0ABP7J033</accession>
<reference evidence="3" key="1">
    <citation type="journal article" date="2019" name="Int. J. Syst. Evol. Microbiol.">
        <title>The Global Catalogue of Microorganisms (GCM) 10K type strain sequencing project: providing services to taxonomists for standard genome sequencing and annotation.</title>
        <authorList>
            <consortium name="The Broad Institute Genomics Platform"/>
            <consortium name="The Broad Institute Genome Sequencing Center for Infectious Disease"/>
            <person name="Wu L."/>
            <person name="Ma J."/>
        </authorList>
    </citation>
    <scope>NUCLEOTIDE SEQUENCE [LARGE SCALE GENOMIC DNA]</scope>
    <source>
        <strain evidence="3">JCM 16908</strain>
    </source>
</reference>
<dbReference type="Gene3D" id="3.40.50.300">
    <property type="entry name" value="P-loop containing nucleotide triphosphate hydrolases"/>
    <property type="match status" value="1"/>
</dbReference>
<evidence type="ECO:0000256" key="1">
    <source>
        <dbReference type="SAM" id="MobiDB-lite"/>
    </source>
</evidence>
<evidence type="ECO:0000313" key="2">
    <source>
        <dbReference type="EMBL" id="GAA3831336.1"/>
    </source>
</evidence>
<keyword evidence="3" id="KW-1185">Reference proteome</keyword>
<dbReference type="EMBL" id="BAAAZR010000028">
    <property type="protein sequence ID" value="GAA3831336.1"/>
    <property type="molecule type" value="Genomic_DNA"/>
</dbReference>
<organism evidence="2 3">
    <name type="scientific">Sphaerisporangium flaviroseum</name>
    <dbReference type="NCBI Taxonomy" id="509199"/>
    <lineage>
        <taxon>Bacteria</taxon>
        <taxon>Bacillati</taxon>
        <taxon>Actinomycetota</taxon>
        <taxon>Actinomycetes</taxon>
        <taxon>Streptosporangiales</taxon>
        <taxon>Streptosporangiaceae</taxon>
        <taxon>Sphaerisporangium</taxon>
    </lineage>
</organism>
<dbReference type="InterPro" id="IPR027417">
    <property type="entry name" value="P-loop_NTPase"/>
</dbReference>
<dbReference type="Proteomes" id="UP001500888">
    <property type="component" value="Unassembled WGS sequence"/>
</dbReference>
<proteinExistence type="predicted"/>
<gene>
    <name evidence="2" type="ORF">GCM10022226_60500</name>
</gene>
<evidence type="ECO:0000313" key="3">
    <source>
        <dbReference type="Proteomes" id="UP001500888"/>
    </source>
</evidence>
<evidence type="ECO:0008006" key="4">
    <source>
        <dbReference type="Google" id="ProtNLM"/>
    </source>
</evidence>
<protein>
    <recommendedName>
        <fullName evidence="4">ParA family protein</fullName>
    </recommendedName>
</protein>
<dbReference type="SUPFAM" id="SSF52540">
    <property type="entry name" value="P-loop containing nucleoside triphosphate hydrolases"/>
    <property type="match status" value="1"/>
</dbReference>
<dbReference type="RefSeq" id="WP_344947781.1">
    <property type="nucleotide sequence ID" value="NZ_BAAAZR010000028.1"/>
</dbReference>